<accession>A0A5J6VIK7</accession>
<protein>
    <submittedName>
        <fullName evidence="1">Uncharacterized protein</fullName>
    </submittedName>
</protein>
<dbReference type="EMBL" id="MN448266">
    <property type="protein sequence ID" value="QFG73618.1"/>
    <property type="molecule type" value="Genomic_DNA"/>
</dbReference>
<sequence length="209" mass="24246">MSLTSDMLTNIIDNYESTKYNNILVYKKCTYIHIYIPKNNINKLCFIAILDSDKNILLSGSCHIIGIYSYVLNMWEWAWSLCARIAVPPPLVSCSKNILRAGLDIEFEFEKADTSDKSNIYKVSNKFRSMLVSSRFLFGKDSLNKIIFIALICYYSRFSILIKLPSNKLCMGKIAPYFIILINPKDSLPKDLTNYKLSKEYKYSDILWY</sequence>
<name>A0A5J6VIK7_9VIRU</name>
<organism evidence="1">
    <name type="scientific">Megaviridae environmental sample</name>
    <dbReference type="NCBI Taxonomy" id="1737588"/>
    <lineage>
        <taxon>Viruses</taxon>
        <taxon>Varidnaviria</taxon>
        <taxon>Bamfordvirae</taxon>
        <taxon>Nucleocytoviricota</taxon>
        <taxon>Megaviricetes</taxon>
        <taxon>Imitervirales</taxon>
        <taxon>Mimiviridae</taxon>
        <taxon>environmental samples</taxon>
    </lineage>
</organism>
<evidence type="ECO:0000313" key="1">
    <source>
        <dbReference type="EMBL" id="QFG73618.1"/>
    </source>
</evidence>
<reference evidence="1" key="1">
    <citation type="journal article" date="2019" name="Philos. Trans. R. Soc. Lond., B, Biol. Sci.">
        <title>Targeted metagenomic recovery of four divergent viruses reveals shared and distinctive characteristics of giant viruses of marine eukaryotes.</title>
        <authorList>
            <person name="Needham D.M."/>
            <person name="Poirier C."/>
            <person name="Hehenberger E."/>
            <person name="Jimenez V."/>
            <person name="Swalwell J.E."/>
            <person name="Santoro A.E."/>
            <person name="Worden A.Z."/>
        </authorList>
    </citation>
    <scope>NUCLEOTIDE SEQUENCE</scope>
    <source>
        <strain evidence="1">OPacV-662</strain>
    </source>
</reference>
<proteinExistence type="predicted"/>